<gene>
    <name evidence="1" type="ORF">MRATA1EN22A_LOCUS290</name>
</gene>
<organism evidence="1 2">
    <name type="scientific">Rangifer tarandus platyrhynchus</name>
    <name type="common">Svalbard reindeer</name>
    <dbReference type="NCBI Taxonomy" id="3082113"/>
    <lineage>
        <taxon>Eukaryota</taxon>
        <taxon>Metazoa</taxon>
        <taxon>Chordata</taxon>
        <taxon>Craniata</taxon>
        <taxon>Vertebrata</taxon>
        <taxon>Euteleostomi</taxon>
        <taxon>Mammalia</taxon>
        <taxon>Eutheria</taxon>
        <taxon>Laurasiatheria</taxon>
        <taxon>Artiodactyla</taxon>
        <taxon>Ruminantia</taxon>
        <taxon>Pecora</taxon>
        <taxon>Cervidae</taxon>
        <taxon>Odocoileinae</taxon>
        <taxon>Rangifer</taxon>
    </lineage>
</organism>
<sequence>MSSNHLILCSPLLFLPSILPSIRVFSNESALCIRWPKYWSFRLNISPSNEHPGLISLRMDWLDLLAVQGTLKSLLQRHSSKASVLQRSVFFMVQLSNPYMTTGKARRNKNKTISKQNK</sequence>
<name>A0AC59Y0M7_RANTA</name>
<reference evidence="1" key="2">
    <citation type="submission" date="2025-03" db="EMBL/GenBank/DDBJ databases">
        <authorList>
            <consortium name="ELIXIR-Norway"/>
            <consortium name="Elixir Norway"/>
        </authorList>
    </citation>
    <scope>NUCLEOTIDE SEQUENCE</scope>
</reference>
<proteinExistence type="predicted"/>
<dbReference type="EMBL" id="OX596085">
    <property type="protein sequence ID" value="CAM9274891.1"/>
    <property type="molecule type" value="Genomic_DNA"/>
</dbReference>
<evidence type="ECO:0000313" key="1">
    <source>
        <dbReference type="EMBL" id="CAM9274891.1"/>
    </source>
</evidence>
<protein>
    <submittedName>
        <fullName evidence="1">Uncharacterized protein</fullName>
    </submittedName>
</protein>
<dbReference type="Proteomes" id="UP001162501">
    <property type="component" value="Chromosome 1"/>
</dbReference>
<reference evidence="1" key="1">
    <citation type="submission" date="2023-05" db="EMBL/GenBank/DDBJ databases">
        <authorList>
            <consortium name="ELIXIR-Norway"/>
        </authorList>
    </citation>
    <scope>NUCLEOTIDE SEQUENCE</scope>
</reference>
<accession>A0AC59Y0M7</accession>
<evidence type="ECO:0000313" key="2">
    <source>
        <dbReference type="Proteomes" id="UP001162501"/>
    </source>
</evidence>